<organism evidence="1 2">
    <name type="scientific">Micromonospora sonchi</name>
    <dbReference type="NCBI Taxonomy" id="1763543"/>
    <lineage>
        <taxon>Bacteria</taxon>
        <taxon>Bacillati</taxon>
        <taxon>Actinomycetota</taxon>
        <taxon>Actinomycetes</taxon>
        <taxon>Micromonosporales</taxon>
        <taxon>Micromonosporaceae</taxon>
        <taxon>Micromonospora</taxon>
    </lineage>
</organism>
<protein>
    <submittedName>
        <fullName evidence="1">Uncharacterized protein</fullName>
    </submittedName>
</protein>
<proteinExistence type="predicted"/>
<comment type="caution">
    <text evidence="1">The sequence shown here is derived from an EMBL/GenBank/DDBJ whole genome shotgun (WGS) entry which is preliminary data.</text>
</comment>
<dbReference type="EMBL" id="BMNB01000011">
    <property type="protein sequence ID" value="GGM42427.1"/>
    <property type="molecule type" value="Genomic_DNA"/>
</dbReference>
<gene>
    <name evidence="1" type="ORF">GCM10011608_28850</name>
</gene>
<accession>A0A917TXN7</accession>
<reference evidence="1" key="1">
    <citation type="journal article" date="2014" name="Int. J. Syst. Evol. Microbiol.">
        <title>Complete genome sequence of Corynebacterium casei LMG S-19264T (=DSM 44701T), isolated from a smear-ripened cheese.</title>
        <authorList>
            <consortium name="US DOE Joint Genome Institute (JGI-PGF)"/>
            <person name="Walter F."/>
            <person name="Albersmeier A."/>
            <person name="Kalinowski J."/>
            <person name="Ruckert C."/>
        </authorList>
    </citation>
    <scope>NUCLEOTIDE SEQUENCE</scope>
    <source>
        <strain evidence="1">CGMCC 4.7312</strain>
    </source>
</reference>
<sequence>MPRLAIITPSYAPDFELCVDLHRSIQAHCVGPVQQHVIVPRRDRARFGQLAGALLHDVTEFLPRSMRKLPAVNGWVNLRRPFPPLRGWITQQIVKLAAAARSDADVVLLVDSDIEFVRPFGADHFIRDGTVRFYRKPREIDTRLPRHLLWHQVARNLLGLPPATPPLNDYVCWPAPWDPRIVRALLRRVESVTGRPWATAIGAQLHFSEEILYGVFVDEVLGAPATSYATDDMLCLGYSAEVPLDERGLTERIERISPDDIAVMISAKSGTPLPLRRAVLAAHFPAGERRAVD</sequence>
<dbReference type="InterPro" id="IPR045499">
    <property type="entry name" value="DUF6492"/>
</dbReference>
<reference evidence="1" key="2">
    <citation type="submission" date="2020-09" db="EMBL/GenBank/DDBJ databases">
        <authorList>
            <person name="Sun Q."/>
            <person name="Zhou Y."/>
        </authorList>
    </citation>
    <scope>NUCLEOTIDE SEQUENCE</scope>
    <source>
        <strain evidence="1">CGMCC 4.7312</strain>
    </source>
</reference>
<dbReference type="RefSeq" id="WP_229705898.1">
    <property type="nucleotide sequence ID" value="NZ_BMNB01000011.1"/>
</dbReference>
<dbReference type="AlphaFoldDB" id="A0A917TXN7"/>
<name>A0A917TXN7_9ACTN</name>
<dbReference type="Pfam" id="PF20102">
    <property type="entry name" value="DUF6492"/>
    <property type="match status" value="1"/>
</dbReference>
<dbReference type="Proteomes" id="UP000608890">
    <property type="component" value="Unassembled WGS sequence"/>
</dbReference>
<evidence type="ECO:0000313" key="2">
    <source>
        <dbReference type="Proteomes" id="UP000608890"/>
    </source>
</evidence>
<evidence type="ECO:0000313" key="1">
    <source>
        <dbReference type="EMBL" id="GGM42427.1"/>
    </source>
</evidence>
<keyword evidence="2" id="KW-1185">Reference proteome</keyword>